<name>A0A6P5P662_MUSCR</name>
<dbReference type="GO" id="GO:0045815">
    <property type="term" value="P:transcription initiation-coupled chromatin remodeling"/>
    <property type="evidence" value="ECO:0007669"/>
    <property type="project" value="TreeGrafter"/>
</dbReference>
<feature type="compositionally biased region" description="Polar residues" evidence="2">
    <location>
        <begin position="16"/>
        <end position="25"/>
    </location>
</feature>
<dbReference type="RefSeq" id="XP_021009618.1">
    <property type="nucleotide sequence ID" value="XM_021153959.1"/>
</dbReference>
<feature type="compositionally biased region" description="Polar residues" evidence="2">
    <location>
        <begin position="125"/>
        <end position="137"/>
    </location>
</feature>
<dbReference type="PANTHER" id="PTHR46449">
    <property type="entry name" value="ZGC:158260"/>
    <property type="match status" value="1"/>
</dbReference>
<accession>A0A6P5P662</accession>
<protein>
    <submittedName>
        <fullName evidence="4">Uncharacterized protein LOC110287302</fullName>
    </submittedName>
</protein>
<evidence type="ECO:0000256" key="2">
    <source>
        <dbReference type="SAM" id="MobiDB-lite"/>
    </source>
</evidence>
<dbReference type="InterPro" id="IPR032743">
    <property type="entry name" value="FAM47"/>
</dbReference>
<evidence type="ECO:0000313" key="3">
    <source>
        <dbReference type="Proteomes" id="UP000515126"/>
    </source>
</evidence>
<evidence type="ECO:0000313" key="4">
    <source>
        <dbReference type="RefSeq" id="XP_021009618.1"/>
    </source>
</evidence>
<proteinExistence type="inferred from homology"/>
<dbReference type="AlphaFoldDB" id="A0A6P5P662"/>
<dbReference type="Proteomes" id="UP000515126">
    <property type="component" value="Chromosome X"/>
</dbReference>
<gene>
    <name evidence="4" type="primary">LOC110287302</name>
</gene>
<keyword evidence="3" id="KW-1185">Reference proteome</keyword>
<feature type="compositionally biased region" description="Acidic residues" evidence="2">
    <location>
        <begin position="398"/>
        <end position="410"/>
    </location>
</feature>
<organism evidence="3 4">
    <name type="scientific">Mus caroli</name>
    <name type="common">Ryukyu mouse</name>
    <name type="synonym">Ricefield mouse</name>
    <dbReference type="NCBI Taxonomy" id="10089"/>
    <lineage>
        <taxon>Eukaryota</taxon>
        <taxon>Metazoa</taxon>
        <taxon>Chordata</taxon>
        <taxon>Craniata</taxon>
        <taxon>Vertebrata</taxon>
        <taxon>Euteleostomi</taxon>
        <taxon>Mammalia</taxon>
        <taxon>Eutheria</taxon>
        <taxon>Euarchontoglires</taxon>
        <taxon>Glires</taxon>
        <taxon>Rodentia</taxon>
        <taxon>Myomorpha</taxon>
        <taxon>Muroidea</taxon>
        <taxon>Muridae</taxon>
        <taxon>Murinae</taxon>
        <taxon>Mus</taxon>
        <taxon>Mus</taxon>
    </lineage>
</organism>
<evidence type="ECO:0000256" key="1">
    <source>
        <dbReference type="ARBA" id="ARBA00005277"/>
    </source>
</evidence>
<comment type="similarity">
    <text evidence="1">Belongs to the FAM47 family.</text>
</comment>
<dbReference type="KEGG" id="mcal:110287302"/>
<feature type="compositionally biased region" description="Basic and acidic residues" evidence="2">
    <location>
        <begin position="411"/>
        <end position="421"/>
    </location>
</feature>
<sequence length="421" mass="48920">MGDHKLPGSQARRSLKTASQGTTAKSIWKDSSKCFSKHKREQLKLPTSVEKQHRHHGKERSGSDDFRKAMELTEEQTPNSVESPLFPTISHGVCSPTANKNQQKLADDSGLLYPLLTVQPPRRTTWGNTGTRHNQQLLAPWPRGEDNSADILIKMLETPSSNRMLENKWLYWEDHREATKQPTTSAKQSQGKSDLEHHKLPWLCEGTWLHDSKHRGQDMLSSIYYKYIYKGGNDEWAGKYRDSMQHIDTGYENQSSYEESPVRRTNMCNFDIKYGKKMSKGKDMPLSKQESSFVIKLQTSPDLYRANKYRKYESLFLENGQMRTLGTEETDPNELELQGANTRKPEQAYQPTDWKYFISKDDTTPTTLEQMFMKKGWGYKCSSPSSKMFRDYYWIMDSDDDDTDNEEEEEEKLKEQQTENK</sequence>
<feature type="region of interest" description="Disordered" evidence="2">
    <location>
        <begin position="398"/>
        <end position="421"/>
    </location>
</feature>
<dbReference type="PANTHER" id="PTHR46449:SF2">
    <property type="entry name" value="RIKEN CDNA 4930402K13 GENE"/>
    <property type="match status" value="1"/>
</dbReference>
<dbReference type="GO" id="GO:0000785">
    <property type="term" value="C:chromatin"/>
    <property type="evidence" value="ECO:0007669"/>
    <property type="project" value="TreeGrafter"/>
</dbReference>
<feature type="region of interest" description="Disordered" evidence="2">
    <location>
        <begin position="1"/>
        <end position="66"/>
    </location>
</feature>
<dbReference type="GeneID" id="110287302"/>
<reference evidence="4" key="1">
    <citation type="submission" date="2025-08" db="UniProtKB">
        <authorList>
            <consortium name="RefSeq"/>
        </authorList>
    </citation>
    <scope>IDENTIFICATION</scope>
</reference>
<feature type="region of interest" description="Disordered" evidence="2">
    <location>
        <begin position="122"/>
        <end position="142"/>
    </location>
</feature>